<protein>
    <submittedName>
        <fullName evidence="1">DUF4241 domain-containing protein</fullName>
    </submittedName>
</protein>
<organism evidence="1 2">
    <name type="scientific">Kineococcus endophyticus</name>
    <dbReference type="NCBI Taxonomy" id="1181883"/>
    <lineage>
        <taxon>Bacteria</taxon>
        <taxon>Bacillati</taxon>
        <taxon>Actinomycetota</taxon>
        <taxon>Actinomycetes</taxon>
        <taxon>Kineosporiales</taxon>
        <taxon>Kineosporiaceae</taxon>
        <taxon>Kineococcus</taxon>
    </lineage>
</organism>
<dbReference type="EMBL" id="JBFNQN010000012">
    <property type="protein sequence ID" value="MEW9266578.1"/>
    <property type="molecule type" value="Genomic_DNA"/>
</dbReference>
<dbReference type="InterPro" id="IPR025335">
    <property type="entry name" value="DUF4241"/>
</dbReference>
<keyword evidence="2" id="KW-1185">Reference proteome</keyword>
<sequence>MLLWAVPRGPVLPLVLLPVLLFVGCATPGAAPAPQTPSPTDATTTTPAAVPTVAFRACAGDPPRPGTTHLAPPASVGFPASPPDVPAMTGPVHLEHAVTLRLPTGSLLGGPGADAVWASSTSGAEPFPVADGPVDADVTVEVWDPGDGGRVAWLELSFADAEVVRWASVDGLGILTDGGDGGFWSPAAPPVDLEADGTLAPDDLGAAFDAYLAAADPPGRLGPLCLVRSTDGVDDGVVFSTGVGDGGYPTYAGYDAEGRVVSVLSDGGMPWETAGTTGGLPVGYAPLEE</sequence>
<evidence type="ECO:0000313" key="2">
    <source>
        <dbReference type="Proteomes" id="UP001555826"/>
    </source>
</evidence>
<accession>A0ABV3PA99</accession>
<reference evidence="1 2" key="1">
    <citation type="submission" date="2024-07" db="EMBL/GenBank/DDBJ databases">
        <authorList>
            <person name="Thanompreechachai J."/>
            <person name="Duangmal K."/>
        </authorList>
    </citation>
    <scope>NUCLEOTIDE SEQUENCE [LARGE SCALE GENOMIC DNA]</scope>
    <source>
        <strain evidence="1 2">KCTC 19886</strain>
    </source>
</reference>
<evidence type="ECO:0000313" key="1">
    <source>
        <dbReference type="EMBL" id="MEW9266578.1"/>
    </source>
</evidence>
<comment type="caution">
    <text evidence="1">The sequence shown here is derived from an EMBL/GenBank/DDBJ whole genome shotgun (WGS) entry which is preliminary data.</text>
</comment>
<dbReference type="Proteomes" id="UP001555826">
    <property type="component" value="Unassembled WGS sequence"/>
</dbReference>
<gene>
    <name evidence="1" type="ORF">AB1207_17645</name>
</gene>
<dbReference type="Pfam" id="PF14025">
    <property type="entry name" value="DUF4241"/>
    <property type="match status" value="1"/>
</dbReference>
<proteinExistence type="predicted"/>
<name>A0ABV3PA99_9ACTN</name>
<dbReference type="RefSeq" id="WP_367639713.1">
    <property type="nucleotide sequence ID" value="NZ_JBFNQN010000012.1"/>
</dbReference>